<dbReference type="SUPFAM" id="SSF48371">
    <property type="entry name" value="ARM repeat"/>
    <property type="match status" value="1"/>
</dbReference>
<dbReference type="InterPro" id="IPR032691">
    <property type="entry name" value="Mon2/Sec7/BIG1-like_HUS"/>
</dbReference>
<sequence length="1846" mass="203594">MNADRRYSRPPVVRSQRKRTEDSMASSGSLALLASDFQALGSETKRKHADIKEASDKALALIKASPDQLLTTLRNTGVPIPGPADDIFRPITMACATKNAKVVVIALGSLQRLIGMDAVPASKIPQIVNLLSTVLPLGVEIQLRILQTLPSLFTRCSQYLHDDLLADALLLCFRLQDSRIGVVSSTAAATLRQLVMVVFEGVAAEDKAVKCPPGSNSEPDPTRTETDFVVAIPPFESIHLSGETERTQARMLALRPSAKDAYLVFEDLCLLVNGDSPSFLKLQSLPKTFGLELIESVMTGHGNLFQQHPELIFVLRAQLCPLLIRALSEKPTFPLTLRLMRVAFLLLKQFSDDLLVEAEIFLSLIIKTISFDHSEGPNEPAPIWLRVLALEIFRGLCVDFDLLLKIYERYDLRRTDQSSGLFTILMGTFNRLASEKPTLLGINQDIAAGTSSYHTSSTAHPGVQGMIDGVVGIATQAAAPLVGAQQGGLSLATAAMKLQCIDQLDKAEAPVIPETYVYLLALQCICNVAEGFAGFALTQHEEFRHSRSNNTSDDTPPPSFILPIDEFKAGPNRERLKMTKSMADASWPALLASLNFFVSTNLDEELFNETLSAMQSFTYVCGILDLTTPRDAFLLSFCKFAVPPAILANLITEGTSGTPTKASHSVLSVDTLGLGAPHLPTYFSPRSLLFLRTLLSVAQYLSGVLGTSWYTVFETLQNADYVLAAKLKKRTTQPSSQNPNNTSSTSDESMIQASIQKLFDCSRNLDSNAFNSFVTALCRLSSETVGLPAESSGATEITPKTLTFDTRRKASGVPNLRNYRQNERSFAVAKLGSVALLNIRRLVLSDREIAWTPITSHLLAVQRYPEVPSNIRLQAADVLDHIILSVPKLITNLDETLQCRIQTQTIEVLGMQAAPDPSAQTSTDLEVRKLGFETLFKILENNGHSFIAGWKLIFDVLRTACETPVTHSDSWTTPKPLGLKGKGTSKSSNKPSKLSLLVRNSFPSLQLICTDFLTALKLEELRQCISVLAEFARQTEDINIALTSGGLLWQVSDHVQGKNKASKTGEESYVRLWMFLLSKLLELVHASRQEIRDGAIQTLFRTIGLYGSSLSSSVWHELLWEVIFPLLDLLGNQIKQTPTQPSDSFDENVPIDVSRQPNGAPISLSAKQLDDSKILALESTGKVVSDHFASHILVIPQFSNTWAALIQHLSESFTSDRPSVSTASMKTLAAILNTSISGDQHAKEIAAAWEVVWIAFVKMSDAIAATSSESQPRDAYFTQAALEAYIQVLRPLQNTSRLRMEHERVRTLLHICKIVVTYSKSPDYRPDIDTLPPVPAAVIATFDRINHDTPQVSSAVISSTAELATLAFVSPFEVTDTFSTRPSSINVTYIALFKAIQPRLVSLVEKFCRKPEVYNSGALTKVLSSFSTPLRLKYGCPAPSKHEKAPALWKTASISFLTIIKSCLPSLTELGHKVSQEAFENFWKEMIENFRCVLSADWKPELLLDLDQQQAEENFDLAFVASLELDVLPHLGQSQIPDEIIRSLGMTVQAASRVYTFDLEVENAHHAHPSAVTTECNPCLAQTFPENCRFIDDFAQQAKGLLWGTTADVSRRPRERFIYWCFDLLFLFCSPALSSKPLKTEYKRVASLWLPILLTRCIAAIKAYLADAPIRGTVPFNRLREEEITYILRQLLTHPLSDGCLSLLLGQYSPTPPKLDLSWSSEKMLTTILSQTPNAHLLCLQPLLIDLLACESSSQSGGMMHIYSTPEGDGSTLPGYFMSYRDLLQISGEEAADVEGCWKNLKLGRIGRSTAMSRDHHPDILGKNLKQLTILCLRKISQQTTPAFNF</sequence>
<dbReference type="Pfam" id="PF12783">
    <property type="entry name" value="Sec7-like_HUS"/>
    <property type="match status" value="1"/>
</dbReference>
<dbReference type="EMBL" id="PGCI01000415">
    <property type="protein sequence ID" value="PLW27275.1"/>
    <property type="molecule type" value="Genomic_DNA"/>
</dbReference>
<reference evidence="6 7" key="1">
    <citation type="submission" date="2017-11" db="EMBL/GenBank/DDBJ databases">
        <title>De novo assembly and phasing of dikaryotic genomes from two isolates of Puccinia coronata f. sp. avenae, the causal agent of oat crown rust.</title>
        <authorList>
            <person name="Miller M.E."/>
            <person name="Zhang Y."/>
            <person name="Omidvar V."/>
            <person name="Sperschneider J."/>
            <person name="Schwessinger B."/>
            <person name="Raley C."/>
            <person name="Palmer J.M."/>
            <person name="Garnica D."/>
            <person name="Upadhyaya N."/>
            <person name="Rathjen J."/>
            <person name="Taylor J.M."/>
            <person name="Park R.F."/>
            <person name="Dodds P.N."/>
            <person name="Hirsch C.D."/>
            <person name="Kianian S.F."/>
            <person name="Figueroa M."/>
        </authorList>
    </citation>
    <scope>NUCLEOTIDE SEQUENCE [LARGE SCALE GENOMIC DNA]</scope>
    <source>
        <strain evidence="6">12SD80</strain>
    </source>
</reference>
<dbReference type="GO" id="GO:0015031">
    <property type="term" value="P:protein transport"/>
    <property type="evidence" value="ECO:0007669"/>
    <property type="project" value="UniProtKB-KW"/>
</dbReference>
<evidence type="ECO:0000256" key="3">
    <source>
        <dbReference type="ARBA" id="ARBA00022927"/>
    </source>
</evidence>
<feature type="region of interest" description="Disordered" evidence="4">
    <location>
        <begin position="966"/>
        <end position="990"/>
    </location>
</feature>
<dbReference type="InterPro" id="IPR016024">
    <property type="entry name" value="ARM-type_fold"/>
</dbReference>
<protein>
    <recommendedName>
        <fullName evidence="5">SOCS box domain-containing protein</fullName>
    </recommendedName>
</protein>
<organism evidence="6 7">
    <name type="scientific">Puccinia coronata f. sp. avenae</name>
    <dbReference type="NCBI Taxonomy" id="200324"/>
    <lineage>
        <taxon>Eukaryota</taxon>
        <taxon>Fungi</taxon>
        <taxon>Dikarya</taxon>
        <taxon>Basidiomycota</taxon>
        <taxon>Pucciniomycotina</taxon>
        <taxon>Pucciniomycetes</taxon>
        <taxon>Pucciniales</taxon>
        <taxon>Pucciniaceae</taxon>
        <taxon>Puccinia</taxon>
    </lineage>
</organism>
<feature type="region of interest" description="Disordered" evidence="4">
    <location>
        <begin position="1"/>
        <end position="28"/>
    </location>
</feature>
<dbReference type="PANTHER" id="PTHR10663:SF333">
    <property type="entry name" value="PROTEIN MON2 HOMOLOG"/>
    <property type="match status" value="1"/>
</dbReference>
<evidence type="ECO:0000313" key="7">
    <source>
        <dbReference type="Proteomes" id="UP000235392"/>
    </source>
</evidence>
<comment type="caution">
    <text evidence="6">The sequence shown here is derived from an EMBL/GenBank/DDBJ whole genome shotgun (WGS) entry which is preliminary data.</text>
</comment>
<evidence type="ECO:0000313" key="6">
    <source>
        <dbReference type="EMBL" id="PLW27275.1"/>
    </source>
</evidence>
<dbReference type="InterPro" id="IPR032817">
    <property type="entry name" value="Mon2_C"/>
</dbReference>
<name>A0A2N5TP61_9BASI</name>
<evidence type="ECO:0000256" key="4">
    <source>
        <dbReference type="SAM" id="MobiDB-lite"/>
    </source>
</evidence>
<keyword evidence="3" id="KW-0653">Protein transport</keyword>
<accession>A0A2N5TP61</accession>
<dbReference type="Proteomes" id="UP000235392">
    <property type="component" value="Unassembled WGS sequence"/>
</dbReference>
<dbReference type="Pfam" id="PF16213">
    <property type="entry name" value="DCB"/>
    <property type="match status" value="1"/>
</dbReference>
<dbReference type="PANTHER" id="PTHR10663">
    <property type="entry name" value="GUANYL-NUCLEOTIDE EXCHANGE FACTOR"/>
    <property type="match status" value="1"/>
</dbReference>
<proteinExistence type="inferred from homology"/>
<feature type="domain" description="SOCS box" evidence="5">
    <location>
        <begin position="1287"/>
        <end position="1348"/>
    </location>
</feature>
<gene>
    <name evidence="6" type="ORF">PCASD_18820</name>
</gene>
<dbReference type="PROSITE" id="PS50225">
    <property type="entry name" value="SOCS"/>
    <property type="match status" value="1"/>
</dbReference>
<dbReference type="InterPro" id="IPR032629">
    <property type="entry name" value="DCB_dom"/>
</dbReference>
<dbReference type="InterPro" id="IPR001496">
    <property type="entry name" value="SOCS_box"/>
</dbReference>
<evidence type="ECO:0000259" key="5">
    <source>
        <dbReference type="PROSITE" id="PS50225"/>
    </source>
</evidence>
<evidence type="ECO:0000256" key="2">
    <source>
        <dbReference type="ARBA" id="ARBA00022448"/>
    </source>
</evidence>
<evidence type="ECO:0000256" key="1">
    <source>
        <dbReference type="ARBA" id="ARBA00008144"/>
    </source>
</evidence>
<comment type="similarity">
    <text evidence="1">Belongs to the MON2 family.</text>
</comment>
<dbReference type="GO" id="GO:0005794">
    <property type="term" value="C:Golgi apparatus"/>
    <property type="evidence" value="ECO:0007669"/>
    <property type="project" value="UniProtKB-ARBA"/>
</dbReference>
<dbReference type="Pfam" id="PF16206">
    <property type="entry name" value="Mon2_C"/>
    <property type="match status" value="1"/>
</dbReference>
<keyword evidence="2" id="KW-0813">Transport</keyword>